<organism evidence="6 7">
    <name type="scientific">Rugamonas aquatica</name>
    <dbReference type="NCBI Taxonomy" id="2743357"/>
    <lineage>
        <taxon>Bacteria</taxon>
        <taxon>Pseudomonadati</taxon>
        <taxon>Pseudomonadota</taxon>
        <taxon>Betaproteobacteria</taxon>
        <taxon>Burkholderiales</taxon>
        <taxon>Oxalobacteraceae</taxon>
        <taxon>Telluria group</taxon>
        <taxon>Rugamonas</taxon>
    </lineage>
</organism>
<comment type="subcellular location">
    <subcellularLocation>
        <location evidence="2 5">Bacterial flagellum basal body</location>
    </subcellularLocation>
</comment>
<reference evidence="6 7" key="1">
    <citation type="submission" date="2019-10" db="EMBL/GenBank/DDBJ databases">
        <title>Two novel species isolated from a subtropical stream in China.</title>
        <authorList>
            <person name="Lu H."/>
        </authorList>
    </citation>
    <scope>NUCLEOTIDE SEQUENCE [LARGE SCALE GENOMIC DNA]</scope>
    <source>
        <strain evidence="6 7">FT29W</strain>
    </source>
</reference>
<evidence type="ECO:0000256" key="2">
    <source>
        <dbReference type="ARBA" id="ARBA00004117"/>
    </source>
</evidence>
<evidence type="ECO:0000256" key="5">
    <source>
        <dbReference type="HAMAP-Rule" id="MF_00416"/>
    </source>
</evidence>
<evidence type="ECO:0000256" key="4">
    <source>
        <dbReference type="ARBA" id="ARBA00023143"/>
    </source>
</evidence>
<keyword evidence="3" id="KW-0732">Signal</keyword>
<comment type="function">
    <text evidence="1 5">Assembles around the rod to form the L-ring and probably protects the motor/basal body from shearing forces during rotation.</text>
</comment>
<dbReference type="Proteomes" id="UP000440498">
    <property type="component" value="Unassembled WGS sequence"/>
</dbReference>
<dbReference type="RefSeq" id="WP_152839260.1">
    <property type="nucleotide sequence ID" value="NZ_WHUG01000007.1"/>
</dbReference>
<sequence length="390" mass="40003">MAIMDSIHNINEGKRRVAGLCKLAALVLLLVLAALLVQPARAERLKDLVSIAGVRQNQLIGYGLVVGLDGSGDQTTQTPFTVQSVVSMLQQLGVNLPQGTSLQLKNVAAVMVTASLPPFAQPGQMLDITVSSMGNAKSLRGGTLLMTPLKGADGQVYGMAQGNVLVGGVGVAAGGAGGSSLTVNHLSVGKISGGATVERAVASSLGEGNFIKLELNTADFATASRVVEVINDKYGPGIAYALDSRVIRVQSPSSSDQRVSFIGTLQDMQVNPAEQPAKVIMNARTGSVVMNRAVTLETCAISHGNLSISVTADPQISQPNPLSGGRTVVAPNQQVGIKADGGKVMMVKGGASLAEVVKALNAIGATPQDLLAILQAMKAAGSLRAELEII</sequence>
<dbReference type="Pfam" id="PF02119">
    <property type="entry name" value="FlgI"/>
    <property type="match status" value="1"/>
</dbReference>
<dbReference type="GO" id="GO:0030288">
    <property type="term" value="C:outer membrane-bounded periplasmic space"/>
    <property type="evidence" value="ECO:0007669"/>
    <property type="project" value="InterPro"/>
</dbReference>
<dbReference type="AlphaFoldDB" id="A0A6A7N534"/>
<evidence type="ECO:0000313" key="6">
    <source>
        <dbReference type="EMBL" id="MQA40011.1"/>
    </source>
</evidence>
<dbReference type="GO" id="GO:0005198">
    <property type="term" value="F:structural molecule activity"/>
    <property type="evidence" value="ECO:0007669"/>
    <property type="project" value="InterPro"/>
</dbReference>
<comment type="subunit">
    <text evidence="5">The basal body constitutes a major portion of the flagellar organelle and consists of four rings (L,P,S, and M) mounted on a central rod.</text>
</comment>
<keyword evidence="6" id="KW-0966">Cell projection</keyword>
<keyword evidence="4 5" id="KW-0975">Bacterial flagellum</keyword>
<gene>
    <name evidence="5 6" type="primary">flgI</name>
    <name evidence="6" type="ORF">GEV02_17815</name>
</gene>
<evidence type="ECO:0000256" key="3">
    <source>
        <dbReference type="ARBA" id="ARBA00022729"/>
    </source>
</evidence>
<dbReference type="InterPro" id="IPR001782">
    <property type="entry name" value="Flag_FlgI"/>
</dbReference>
<keyword evidence="6" id="KW-0969">Cilium</keyword>
<accession>A0A6A7N534</accession>
<keyword evidence="6" id="KW-0282">Flagellum</keyword>
<protein>
    <recommendedName>
        <fullName evidence="5">Flagellar P-ring protein</fullName>
    </recommendedName>
    <alternativeName>
        <fullName evidence="5">Basal body P-ring protein</fullName>
    </alternativeName>
</protein>
<dbReference type="HAMAP" id="MF_00416">
    <property type="entry name" value="FlgI"/>
    <property type="match status" value="1"/>
</dbReference>
<keyword evidence="7" id="KW-1185">Reference proteome</keyword>
<dbReference type="PRINTS" id="PR01010">
    <property type="entry name" value="FLGPRINGFLGI"/>
</dbReference>
<evidence type="ECO:0000256" key="1">
    <source>
        <dbReference type="ARBA" id="ARBA00002591"/>
    </source>
</evidence>
<dbReference type="GO" id="GO:0071973">
    <property type="term" value="P:bacterial-type flagellum-dependent cell motility"/>
    <property type="evidence" value="ECO:0007669"/>
    <property type="project" value="InterPro"/>
</dbReference>
<dbReference type="PANTHER" id="PTHR30381">
    <property type="entry name" value="FLAGELLAR P-RING PERIPLASMIC PROTEIN FLGI"/>
    <property type="match status" value="1"/>
</dbReference>
<evidence type="ECO:0000313" key="7">
    <source>
        <dbReference type="Proteomes" id="UP000440498"/>
    </source>
</evidence>
<dbReference type="NCBIfam" id="NF003676">
    <property type="entry name" value="PRK05303.1"/>
    <property type="match status" value="1"/>
</dbReference>
<dbReference type="GO" id="GO:0009428">
    <property type="term" value="C:bacterial-type flagellum basal body, distal rod, P ring"/>
    <property type="evidence" value="ECO:0007669"/>
    <property type="project" value="InterPro"/>
</dbReference>
<proteinExistence type="inferred from homology"/>
<dbReference type="EMBL" id="WHUG01000007">
    <property type="protein sequence ID" value="MQA40011.1"/>
    <property type="molecule type" value="Genomic_DNA"/>
</dbReference>
<comment type="caution">
    <text evidence="6">The sequence shown here is derived from an EMBL/GenBank/DDBJ whole genome shotgun (WGS) entry which is preliminary data.</text>
</comment>
<dbReference type="PANTHER" id="PTHR30381:SF0">
    <property type="entry name" value="FLAGELLAR P-RING PROTEIN"/>
    <property type="match status" value="1"/>
</dbReference>
<comment type="similarity">
    <text evidence="5">Belongs to the FlgI family.</text>
</comment>
<name>A0A6A7N534_9BURK</name>